<gene>
    <name evidence="1" type="ORF">E2C01_015745</name>
</gene>
<keyword evidence="2" id="KW-1185">Reference proteome</keyword>
<sequence length="84" mass="9327">MIPKTHNIRTEGLIHAKIYNLGISFPCSIELLLEGKPSGLPRKKTLIPTITLHVGRGAFPQTGSVQEALHHYVAVSWQHYESVV</sequence>
<dbReference type="Proteomes" id="UP000324222">
    <property type="component" value="Unassembled WGS sequence"/>
</dbReference>
<protein>
    <submittedName>
        <fullName evidence="1">Uncharacterized protein</fullName>
    </submittedName>
</protein>
<evidence type="ECO:0000313" key="1">
    <source>
        <dbReference type="EMBL" id="MPC22724.1"/>
    </source>
</evidence>
<dbReference type="EMBL" id="VSRR010001118">
    <property type="protein sequence ID" value="MPC22724.1"/>
    <property type="molecule type" value="Genomic_DNA"/>
</dbReference>
<comment type="caution">
    <text evidence="1">The sequence shown here is derived from an EMBL/GenBank/DDBJ whole genome shotgun (WGS) entry which is preliminary data.</text>
</comment>
<name>A0A5B7DNW2_PORTR</name>
<dbReference type="AlphaFoldDB" id="A0A5B7DNW2"/>
<proteinExistence type="predicted"/>
<evidence type="ECO:0000313" key="2">
    <source>
        <dbReference type="Proteomes" id="UP000324222"/>
    </source>
</evidence>
<accession>A0A5B7DNW2</accession>
<organism evidence="1 2">
    <name type="scientific">Portunus trituberculatus</name>
    <name type="common">Swimming crab</name>
    <name type="synonym">Neptunus trituberculatus</name>
    <dbReference type="NCBI Taxonomy" id="210409"/>
    <lineage>
        <taxon>Eukaryota</taxon>
        <taxon>Metazoa</taxon>
        <taxon>Ecdysozoa</taxon>
        <taxon>Arthropoda</taxon>
        <taxon>Crustacea</taxon>
        <taxon>Multicrustacea</taxon>
        <taxon>Malacostraca</taxon>
        <taxon>Eumalacostraca</taxon>
        <taxon>Eucarida</taxon>
        <taxon>Decapoda</taxon>
        <taxon>Pleocyemata</taxon>
        <taxon>Brachyura</taxon>
        <taxon>Eubrachyura</taxon>
        <taxon>Portunoidea</taxon>
        <taxon>Portunidae</taxon>
        <taxon>Portuninae</taxon>
        <taxon>Portunus</taxon>
    </lineage>
</organism>
<reference evidence="1 2" key="1">
    <citation type="submission" date="2019-05" db="EMBL/GenBank/DDBJ databases">
        <title>Another draft genome of Portunus trituberculatus and its Hox gene families provides insights of decapod evolution.</title>
        <authorList>
            <person name="Jeong J.-H."/>
            <person name="Song I."/>
            <person name="Kim S."/>
            <person name="Choi T."/>
            <person name="Kim D."/>
            <person name="Ryu S."/>
            <person name="Kim W."/>
        </authorList>
    </citation>
    <scope>NUCLEOTIDE SEQUENCE [LARGE SCALE GENOMIC DNA]</scope>
    <source>
        <tissue evidence="1">Muscle</tissue>
    </source>
</reference>